<dbReference type="InterPro" id="IPR011014">
    <property type="entry name" value="MscS_channel_TM-2"/>
</dbReference>
<protein>
    <recommendedName>
        <fullName evidence="13">Mechanosensitive ion channel family protein</fullName>
    </recommendedName>
</protein>
<dbReference type="InterPro" id="IPR052702">
    <property type="entry name" value="MscS-like_channel"/>
</dbReference>
<dbReference type="PANTHER" id="PTHR30347">
    <property type="entry name" value="POTASSIUM CHANNEL RELATED"/>
    <property type="match status" value="1"/>
</dbReference>
<dbReference type="OrthoDB" id="9809206at2"/>
<dbReference type="PANTHER" id="PTHR30347:SF1">
    <property type="entry name" value="MECHANOSENSITIVE CHANNEL MSCK"/>
    <property type="match status" value="1"/>
</dbReference>
<comment type="subcellular location">
    <subcellularLocation>
        <location evidence="1">Cell membrane</location>
        <topology evidence="1">Multi-pass membrane protein</topology>
    </subcellularLocation>
</comment>
<feature type="domain" description="Mechanosensitive ion channel transmembrane helices 2/3" evidence="10">
    <location>
        <begin position="184"/>
        <end position="224"/>
    </location>
</feature>
<organism evidence="11 12">
    <name type="scientific">Putridiphycobacter roseus</name>
    <dbReference type="NCBI Taxonomy" id="2219161"/>
    <lineage>
        <taxon>Bacteria</taxon>
        <taxon>Pseudomonadati</taxon>
        <taxon>Bacteroidota</taxon>
        <taxon>Flavobacteriia</taxon>
        <taxon>Flavobacteriales</taxon>
        <taxon>Crocinitomicaceae</taxon>
        <taxon>Putridiphycobacter</taxon>
    </lineage>
</organism>
<dbReference type="InterPro" id="IPR006685">
    <property type="entry name" value="MscS_channel_2nd"/>
</dbReference>
<dbReference type="Gene3D" id="3.30.70.100">
    <property type="match status" value="1"/>
</dbReference>
<dbReference type="InterPro" id="IPR049278">
    <property type="entry name" value="MS_channel_C"/>
</dbReference>
<dbReference type="Gene3D" id="1.10.287.1260">
    <property type="match status" value="1"/>
</dbReference>
<evidence type="ECO:0000256" key="3">
    <source>
        <dbReference type="ARBA" id="ARBA00022475"/>
    </source>
</evidence>
<feature type="domain" description="Mechanosensitive ion channel MscS" evidence="8">
    <location>
        <begin position="225"/>
        <end position="297"/>
    </location>
</feature>
<keyword evidence="12" id="KW-1185">Reference proteome</keyword>
<comment type="similarity">
    <text evidence="2">Belongs to the MscS (TC 1.A.23) family.</text>
</comment>
<feature type="transmembrane region" description="Helical" evidence="7">
    <location>
        <begin position="134"/>
        <end position="159"/>
    </location>
</feature>
<comment type="caution">
    <text evidence="11">The sequence shown here is derived from an EMBL/GenBank/DDBJ whole genome shotgun (WGS) entry which is preliminary data.</text>
</comment>
<dbReference type="Proteomes" id="UP000249248">
    <property type="component" value="Unassembled WGS sequence"/>
</dbReference>
<evidence type="ECO:0000259" key="9">
    <source>
        <dbReference type="Pfam" id="PF21082"/>
    </source>
</evidence>
<dbReference type="InterPro" id="IPR011066">
    <property type="entry name" value="MscS_channel_C_sf"/>
</dbReference>
<accession>A0A2W1MXV5</accession>
<feature type="transmembrane region" description="Helical" evidence="7">
    <location>
        <begin position="45"/>
        <end position="69"/>
    </location>
</feature>
<feature type="transmembrane region" description="Helical" evidence="7">
    <location>
        <begin position="179"/>
        <end position="201"/>
    </location>
</feature>
<evidence type="ECO:0000256" key="4">
    <source>
        <dbReference type="ARBA" id="ARBA00022692"/>
    </source>
</evidence>
<dbReference type="InterPro" id="IPR049142">
    <property type="entry name" value="MS_channel_1st"/>
</dbReference>
<dbReference type="EMBL" id="QKSB01000005">
    <property type="protein sequence ID" value="PZE16989.1"/>
    <property type="molecule type" value="Genomic_DNA"/>
</dbReference>
<dbReference type="InterPro" id="IPR023408">
    <property type="entry name" value="MscS_beta-dom_sf"/>
</dbReference>
<dbReference type="InterPro" id="IPR010920">
    <property type="entry name" value="LSM_dom_sf"/>
</dbReference>
<dbReference type="Pfam" id="PF21082">
    <property type="entry name" value="MS_channel_3rd"/>
    <property type="match status" value="1"/>
</dbReference>
<dbReference type="GO" id="GO:0008381">
    <property type="term" value="F:mechanosensitive monoatomic ion channel activity"/>
    <property type="evidence" value="ECO:0007669"/>
    <property type="project" value="UniProtKB-ARBA"/>
</dbReference>
<evidence type="ECO:0000256" key="2">
    <source>
        <dbReference type="ARBA" id="ARBA00008017"/>
    </source>
</evidence>
<evidence type="ECO:0000259" key="10">
    <source>
        <dbReference type="Pfam" id="PF21088"/>
    </source>
</evidence>
<evidence type="ECO:0000256" key="5">
    <source>
        <dbReference type="ARBA" id="ARBA00022989"/>
    </source>
</evidence>
<dbReference type="SUPFAM" id="SSF50182">
    <property type="entry name" value="Sm-like ribonucleoproteins"/>
    <property type="match status" value="1"/>
</dbReference>
<keyword evidence="4 7" id="KW-0812">Transmembrane</keyword>
<evidence type="ECO:0000256" key="1">
    <source>
        <dbReference type="ARBA" id="ARBA00004651"/>
    </source>
</evidence>
<evidence type="ECO:0000256" key="6">
    <source>
        <dbReference type="ARBA" id="ARBA00023136"/>
    </source>
</evidence>
<dbReference type="GO" id="GO:0005886">
    <property type="term" value="C:plasma membrane"/>
    <property type="evidence" value="ECO:0007669"/>
    <property type="project" value="UniProtKB-SubCell"/>
</dbReference>
<dbReference type="Gene3D" id="2.30.30.60">
    <property type="match status" value="1"/>
</dbReference>
<evidence type="ECO:0000313" key="12">
    <source>
        <dbReference type="Proteomes" id="UP000249248"/>
    </source>
</evidence>
<evidence type="ECO:0000256" key="7">
    <source>
        <dbReference type="SAM" id="Phobius"/>
    </source>
</evidence>
<evidence type="ECO:0008006" key="13">
    <source>
        <dbReference type="Google" id="ProtNLM"/>
    </source>
</evidence>
<feature type="transmembrane region" description="Helical" evidence="7">
    <location>
        <begin position="207"/>
        <end position="227"/>
    </location>
</feature>
<name>A0A2W1MXV5_9FLAO</name>
<reference evidence="11 12" key="1">
    <citation type="submission" date="2018-06" db="EMBL/GenBank/DDBJ databases">
        <title>The draft genome sequence of Crocinitomix sp. SM1701.</title>
        <authorList>
            <person name="Zhang X."/>
        </authorList>
    </citation>
    <scope>NUCLEOTIDE SEQUENCE [LARGE SCALE GENOMIC DNA]</scope>
    <source>
        <strain evidence="11 12">SM1701</strain>
    </source>
</reference>
<feature type="domain" description="Mechanosensitive ion channel MscS C-terminal" evidence="9">
    <location>
        <begin position="307"/>
        <end position="388"/>
    </location>
</feature>
<gene>
    <name evidence="11" type="ORF">DNU06_09570</name>
</gene>
<dbReference type="Pfam" id="PF21088">
    <property type="entry name" value="MS_channel_1st"/>
    <property type="match status" value="1"/>
</dbReference>
<evidence type="ECO:0000313" key="11">
    <source>
        <dbReference type="EMBL" id="PZE16989.1"/>
    </source>
</evidence>
<dbReference type="Pfam" id="PF00924">
    <property type="entry name" value="MS_channel_2nd"/>
    <property type="match status" value="1"/>
</dbReference>
<sequence>MNIWDDILNYPILDTRSFGVSDSTLNVINSNPELSETFVQSHKGFILAPINFVLFLVIFLIGKLCIKYLKRYFKILQLEGKQFKIEGREIALWKLIKQVIYFLVIYSCFQSLNINNSNIDFGNVLAFEFFRVKSFYVAVYHIFLVILVVFIAKLLVNFLKLYFHKNISKRVQLDKGTEFVVIQLAKYVIYTIAIIILLRSFGLSIDLLLTGSAALLVGVGLGMQDIFKDFLSGLLLLFEGSNKVGDIIEIHNYNGEDNFIAQIKEINLRTSKVETRDSKTLIIPNSILTHQSVNNWSFSTSVIRFQIPITIHYGTDVELAKQLLTECAQSHPRVKNTQPVFVRLRNFGNNGLELDVVFWAEQNFYIDIYKSEIRFAIEKAFRENGIGFPYSQTDIHIKKDL</sequence>
<dbReference type="SUPFAM" id="SSF82861">
    <property type="entry name" value="Mechanosensitive channel protein MscS (YggB), transmembrane region"/>
    <property type="match status" value="1"/>
</dbReference>
<keyword evidence="5 7" id="KW-1133">Transmembrane helix</keyword>
<dbReference type="RefSeq" id="WP_111063070.1">
    <property type="nucleotide sequence ID" value="NZ_JBHUCU010000032.1"/>
</dbReference>
<dbReference type="SUPFAM" id="SSF82689">
    <property type="entry name" value="Mechanosensitive channel protein MscS (YggB), C-terminal domain"/>
    <property type="match status" value="1"/>
</dbReference>
<dbReference type="AlphaFoldDB" id="A0A2W1MXV5"/>
<proteinExistence type="inferred from homology"/>
<keyword evidence="6 7" id="KW-0472">Membrane</keyword>
<evidence type="ECO:0000259" key="8">
    <source>
        <dbReference type="Pfam" id="PF00924"/>
    </source>
</evidence>
<keyword evidence="3" id="KW-1003">Cell membrane</keyword>